<evidence type="ECO:0000256" key="2">
    <source>
        <dbReference type="ARBA" id="ARBA00022840"/>
    </source>
</evidence>
<comment type="caution">
    <text evidence="7">The sequence shown here is derived from an EMBL/GenBank/DDBJ whole genome shotgun (WGS) entry which is preliminary data.</text>
</comment>
<feature type="domain" description="AAA+ ATPase" evidence="5">
    <location>
        <begin position="262"/>
        <end position="404"/>
    </location>
</feature>
<dbReference type="GO" id="GO:0005737">
    <property type="term" value="C:cytoplasm"/>
    <property type="evidence" value="ECO:0007669"/>
    <property type="project" value="TreeGrafter"/>
</dbReference>
<dbReference type="InterPro" id="IPR003959">
    <property type="entry name" value="ATPase_AAA_core"/>
</dbReference>
<dbReference type="InterPro" id="IPR050130">
    <property type="entry name" value="ClpA_ClpB"/>
</dbReference>
<protein>
    <recommendedName>
        <fullName evidence="9">Clp R domain-containing protein</fullName>
    </recommendedName>
</protein>
<accession>A0A2H0K890</accession>
<evidence type="ECO:0000313" key="7">
    <source>
        <dbReference type="EMBL" id="PIQ66793.1"/>
    </source>
</evidence>
<evidence type="ECO:0008006" key="9">
    <source>
        <dbReference type="Google" id="ProtNLM"/>
    </source>
</evidence>
<dbReference type="EMBL" id="PCVC01000065">
    <property type="protein sequence ID" value="PIQ66793.1"/>
    <property type="molecule type" value="Genomic_DNA"/>
</dbReference>
<dbReference type="InterPro" id="IPR019489">
    <property type="entry name" value="Clp_ATPase_C"/>
</dbReference>
<sequence length="791" mass="89025">MSWNEFTKKLSLWAPAVTMENIISHQTRKIIKTVLLFLTITGFVLASQILFVGSQRLTGLFFIVLFFYLLFLFSEAFFYSVFFRKEDSYSRFGYFLTLIIFQTRRTDLTKGFLKSGIGQTVMDRLGIDEESVQDFLKRRKFFLSAQSLKIEESESLWRSYLSAIFTYDKEFQSFLLLHEVTKEILLQSSDWVLSLIYRSIDSERWWSKKKLQSIGGIGRAWSYGNAYVLEQFSSPLSVTSDRETGLHETEAISLEVILSKSVEANALIIGDDGVGKIEVVETLFKKINSGESSPELRDKKFLVFDSGGFISQITDKEQFESILAKIFFQTAEAGNIVLVIPDFDGLVNSANLIGTNLSDIIDSYLSSSAIHIVAISNTRSFHTMLEPNQSLMQRFDKLMIKGGTAKDITAVLENSVMHIEHSEGVFFTYQAITETVKAAERYFIDRPLYDAATDLLIQAVSKARSQDRALILKEDVLSLIKSQTGIATGAISIEEKNKLENLEEHLHMRIVGQDEAVSGISNALRRARAGISNPNRPIGSFLFIGPTGVGKTETTKALGEIFFGAENKILRLDMSEYNSSDALNRLIGSISNPDGGVLGSMLRENPYGVLLLDEFEKTENRVLDLFLQILDEGIFSDSLGRKVSARNLIIIATSNAGSDIIFDIISRRENLSDKKDFIVDEIIRRGIYKPELINRFDGVILFHPLEEEHLKKIARLQLEGLAWRLKDKGIMFQISEPIINFLVEKGTDPKFGARALKRALQDSVEKAVAEKIIDGNIRPGSELSLTTEDLK</sequence>
<dbReference type="Gene3D" id="1.10.8.60">
    <property type="match status" value="2"/>
</dbReference>
<dbReference type="InterPro" id="IPR003593">
    <property type="entry name" value="AAA+_ATPase"/>
</dbReference>
<evidence type="ECO:0000256" key="1">
    <source>
        <dbReference type="ARBA" id="ARBA00022741"/>
    </source>
</evidence>
<feature type="transmembrane region" description="Helical" evidence="4">
    <location>
        <begin position="59"/>
        <end position="82"/>
    </location>
</feature>
<evidence type="ECO:0000259" key="6">
    <source>
        <dbReference type="SMART" id="SM01086"/>
    </source>
</evidence>
<reference evidence="7 8" key="1">
    <citation type="submission" date="2017-09" db="EMBL/GenBank/DDBJ databases">
        <title>Depth-based differentiation of microbial function through sediment-hosted aquifers and enrichment of novel symbionts in the deep terrestrial subsurface.</title>
        <authorList>
            <person name="Probst A.J."/>
            <person name="Ladd B."/>
            <person name="Jarett J.K."/>
            <person name="Geller-Mcgrath D.E."/>
            <person name="Sieber C.M."/>
            <person name="Emerson J.B."/>
            <person name="Anantharaman K."/>
            <person name="Thomas B.C."/>
            <person name="Malmstrom R."/>
            <person name="Stieglmeier M."/>
            <person name="Klingl A."/>
            <person name="Woyke T."/>
            <person name="Ryan C.M."/>
            <person name="Banfield J.F."/>
        </authorList>
    </citation>
    <scope>NUCLEOTIDE SEQUENCE [LARGE SCALE GENOMIC DNA]</scope>
    <source>
        <strain evidence="7">CG11_big_fil_rev_8_21_14_0_20_40_24</strain>
    </source>
</reference>
<dbReference type="GO" id="GO:0034605">
    <property type="term" value="P:cellular response to heat"/>
    <property type="evidence" value="ECO:0007669"/>
    <property type="project" value="TreeGrafter"/>
</dbReference>
<dbReference type="SMART" id="SM00382">
    <property type="entry name" value="AAA"/>
    <property type="match status" value="2"/>
</dbReference>
<evidence type="ECO:0000256" key="3">
    <source>
        <dbReference type="ARBA" id="ARBA00023186"/>
    </source>
</evidence>
<keyword evidence="4" id="KW-0812">Transmembrane</keyword>
<gene>
    <name evidence="7" type="ORF">COV95_02215</name>
</gene>
<dbReference type="AlphaFoldDB" id="A0A2H0K890"/>
<feature type="domain" description="Clp ATPase C-terminal" evidence="6">
    <location>
        <begin position="705"/>
        <end position="790"/>
    </location>
</feature>
<keyword evidence="2" id="KW-0067">ATP-binding</keyword>
<name>A0A2H0K890_9BACT</name>
<dbReference type="Pfam" id="PF10431">
    <property type="entry name" value="ClpB_D2-small"/>
    <property type="match status" value="1"/>
</dbReference>
<feature type="domain" description="AAA+ ATPase" evidence="5">
    <location>
        <begin position="537"/>
        <end position="676"/>
    </location>
</feature>
<keyword evidence="3" id="KW-0143">Chaperone</keyword>
<feature type="transmembrane region" description="Helical" evidence="4">
    <location>
        <begin position="34"/>
        <end position="53"/>
    </location>
</feature>
<dbReference type="SUPFAM" id="SSF52540">
    <property type="entry name" value="P-loop containing nucleoside triphosphate hydrolases"/>
    <property type="match status" value="2"/>
</dbReference>
<keyword evidence="4" id="KW-0472">Membrane</keyword>
<evidence type="ECO:0000256" key="4">
    <source>
        <dbReference type="SAM" id="Phobius"/>
    </source>
</evidence>
<dbReference type="PRINTS" id="PR00300">
    <property type="entry name" value="CLPPROTEASEA"/>
</dbReference>
<proteinExistence type="predicted"/>
<dbReference type="CDD" id="cd19499">
    <property type="entry name" value="RecA-like_ClpB_Hsp104-like"/>
    <property type="match status" value="1"/>
</dbReference>
<dbReference type="Pfam" id="PF07724">
    <property type="entry name" value="AAA_2"/>
    <property type="match status" value="1"/>
</dbReference>
<evidence type="ECO:0000259" key="5">
    <source>
        <dbReference type="SMART" id="SM00382"/>
    </source>
</evidence>
<dbReference type="InterPro" id="IPR027417">
    <property type="entry name" value="P-loop_NTPase"/>
</dbReference>
<dbReference type="GO" id="GO:0016887">
    <property type="term" value="F:ATP hydrolysis activity"/>
    <property type="evidence" value="ECO:0007669"/>
    <property type="project" value="InterPro"/>
</dbReference>
<dbReference type="SMART" id="SM01086">
    <property type="entry name" value="ClpB_D2-small"/>
    <property type="match status" value="1"/>
</dbReference>
<dbReference type="PANTHER" id="PTHR11638:SF18">
    <property type="entry name" value="HEAT SHOCK PROTEIN 104"/>
    <property type="match status" value="1"/>
</dbReference>
<organism evidence="7 8">
    <name type="scientific">Candidatus Zambryskibacteria bacterium CG11_big_fil_rev_8_21_14_0_20_40_24</name>
    <dbReference type="NCBI Taxonomy" id="1975116"/>
    <lineage>
        <taxon>Bacteria</taxon>
        <taxon>Candidatus Zambryskiibacteriota</taxon>
    </lineage>
</organism>
<dbReference type="PANTHER" id="PTHR11638">
    <property type="entry name" value="ATP-DEPENDENT CLP PROTEASE"/>
    <property type="match status" value="1"/>
</dbReference>
<evidence type="ECO:0000313" key="8">
    <source>
        <dbReference type="Proteomes" id="UP000229834"/>
    </source>
</evidence>
<dbReference type="InterPro" id="IPR001270">
    <property type="entry name" value="ClpA/B"/>
</dbReference>
<dbReference type="GO" id="GO:0005524">
    <property type="term" value="F:ATP binding"/>
    <property type="evidence" value="ECO:0007669"/>
    <property type="project" value="UniProtKB-KW"/>
</dbReference>
<dbReference type="Gene3D" id="3.40.50.300">
    <property type="entry name" value="P-loop containing nucleotide triphosphate hydrolases"/>
    <property type="match status" value="2"/>
</dbReference>
<keyword evidence="1" id="KW-0547">Nucleotide-binding</keyword>
<dbReference type="Proteomes" id="UP000229834">
    <property type="component" value="Unassembled WGS sequence"/>
</dbReference>
<keyword evidence="4" id="KW-1133">Transmembrane helix</keyword>